<feature type="compositionally biased region" description="Acidic residues" evidence="1">
    <location>
        <begin position="631"/>
        <end position="642"/>
    </location>
</feature>
<dbReference type="AlphaFoldDB" id="A0ABD3MW69"/>
<keyword evidence="2" id="KW-0812">Transmembrane</keyword>
<dbReference type="EMBL" id="JALLPJ020001352">
    <property type="protein sequence ID" value="KAL3768170.1"/>
    <property type="molecule type" value="Genomic_DNA"/>
</dbReference>
<feature type="region of interest" description="Disordered" evidence="1">
    <location>
        <begin position="429"/>
        <end position="453"/>
    </location>
</feature>
<feature type="compositionally biased region" description="Basic and acidic residues" evidence="1">
    <location>
        <begin position="815"/>
        <end position="826"/>
    </location>
</feature>
<keyword evidence="5" id="KW-1185">Reference proteome</keyword>
<sequence length="840" mass="95092">MACRTMNKALRYVCHLLAIFPLAAGQSGPRYNVYSLPPFEIKLDVDLWTTVLNGSYLNVRRLESLDALYVKNDDGSKSQEENDPAYALAELKATLMQATKHKDDSTSAHLPSYLLELLTEYTNSYLTTFLHSALNTDMRSDKGWSLVHAIDLRGEWVDVDFWKSEVHYVDGESRALNEAEESFASLTVAFSGTAAVLQGKNVDGVVVDQKDPLTTSPTIDRSLLRLAINTAFSPPDGPYQYLSHVITNSMEDRLYSVANVQAEKTQVMEHDAALVLSAVRDVQTRMDLDLFPTAEFFSADAAYVAADSEKVEKRESITVFLQGCYLVLFIGGFYIYASYRYRRNYLKWELERYGNKDAILFKHKYKRARGQRFVNFISGRQWNRSKDGHSPVTVEIDGVDGFFERELSGIDSSDDDIYDLEMVEERNSSEYCEEPQDLEKGLRESYNESTRHKKGLDMKPIDEKSITSANRSTMKAMDDDMPHNAASVSSQQPKVDWEEVLENVVPIPASDAVAKLDDRNATYHIANQNGTGIIVQRRYVQPASPFDVLYGAAFLHGEADRVEAQRRLERPKKKKIRASPSGRMRKKKKKTLTMKLVTEAMNGQRSKDAIKPMMTIVECEGGIQEVFNEEEEDAYDSDEQENSEAGPDLAQFTPGELRHNPSPMSFYSPGNFLRNLSEKYNLGLVDQSAERATAFEKVGVGSDEKKDCDVYADNPVEDGVVFCDFPRQDGTPCIIYDTKDKQDSEENAKDHVAELSIDSEQQQSLCDELNTTIDLEADSDDEEASKNYFAAKMNLLLESKCNQIEERKEMELEMQARRREREEQKRAAAKANEIQETSKM</sequence>
<accession>A0ABD3MW69</accession>
<feature type="transmembrane region" description="Helical" evidence="2">
    <location>
        <begin position="319"/>
        <end position="337"/>
    </location>
</feature>
<protein>
    <submittedName>
        <fullName evidence="4">Uncharacterized protein</fullName>
    </submittedName>
</protein>
<evidence type="ECO:0000256" key="2">
    <source>
        <dbReference type="SAM" id="Phobius"/>
    </source>
</evidence>
<keyword evidence="2" id="KW-0472">Membrane</keyword>
<feature type="chain" id="PRO_5044821201" evidence="3">
    <location>
        <begin position="26"/>
        <end position="840"/>
    </location>
</feature>
<feature type="compositionally biased region" description="Basic residues" evidence="1">
    <location>
        <begin position="569"/>
        <end position="590"/>
    </location>
</feature>
<feature type="region of interest" description="Disordered" evidence="1">
    <location>
        <begin position="631"/>
        <end position="659"/>
    </location>
</feature>
<feature type="region of interest" description="Disordered" evidence="1">
    <location>
        <begin position="815"/>
        <end position="840"/>
    </location>
</feature>
<gene>
    <name evidence="4" type="ORF">ACHAWO_006540</name>
</gene>
<reference evidence="4 5" key="1">
    <citation type="submission" date="2024-10" db="EMBL/GenBank/DDBJ databases">
        <title>Updated reference genomes for cyclostephanoid diatoms.</title>
        <authorList>
            <person name="Roberts W.R."/>
            <person name="Alverson A.J."/>
        </authorList>
    </citation>
    <scope>NUCLEOTIDE SEQUENCE [LARGE SCALE GENOMIC DNA]</scope>
    <source>
        <strain evidence="4 5">AJA010-31</strain>
    </source>
</reference>
<feature type="compositionally biased region" description="Basic and acidic residues" evidence="1">
    <location>
        <begin position="437"/>
        <end position="453"/>
    </location>
</feature>
<evidence type="ECO:0000313" key="4">
    <source>
        <dbReference type="EMBL" id="KAL3768170.1"/>
    </source>
</evidence>
<evidence type="ECO:0000256" key="1">
    <source>
        <dbReference type="SAM" id="MobiDB-lite"/>
    </source>
</evidence>
<evidence type="ECO:0000313" key="5">
    <source>
        <dbReference type="Proteomes" id="UP001530400"/>
    </source>
</evidence>
<organism evidence="4 5">
    <name type="scientific">Cyclotella atomus</name>
    <dbReference type="NCBI Taxonomy" id="382360"/>
    <lineage>
        <taxon>Eukaryota</taxon>
        <taxon>Sar</taxon>
        <taxon>Stramenopiles</taxon>
        <taxon>Ochrophyta</taxon>
        <taxon>Bacillariophyta</taxon>
        <taxon>Coscinodiscophyceae</taxon>
        <taxon>Thalassiosirophycidae</taxon>
        <taxon>Stephanodiscales</taxon>
        <taxon>Stephanodiscaceae</taxon>
        <taxon>Cyclotella</taxon>
    </lineage>
</organism>
<evidence type="ECO:0000256" key="3">
    <source>
        <dbReference type="SAM" id="SignalP"/>
    </source>
</evidence>
<dbReference type="Proteomes" id="UP001530400">
    <property type="component" value="Unassembled WGS sequence"/>
</dbReference>
<keyword evidence="3" id="KW-0732">Signal</keyword>
<feature type="signal peptide" evidence="3">
    <location>
        <begin position="1"/>
        <end position="25"/>
    </location>
</feature>
<keyword evidence="2" id="KW-1133">Transmembrane helix</keyword>
<feature type="region of interest" description="Disordered" evidence="1">
    <location>
        <begin position="568"/>
        <end position="590"/>
    </location>
</feature>
<comment type="caution">
    <text evidence="4">The sequence shown here is derived from an EMBL/GenBank/DDBJ whole genome shotgun (WGS) entry which is preliminary data.</text>
</comment>
<proteinExistence type="predicted"/>
<name>A0ABD3MW69_9STRA</name>